<organism evidence="1 2">
    <name type="scientific">Providencia phage Kokobel1</name>
    <dbReference type="NCBI Taxonomy" id="2783540"/>
    <lineage>
        <taxon>Viruses</taxon>
        <taxon>Duplodnaviria</taxon>
        <taxon>Heunggongvirae</taxon>
        <taxon>Uroviricota</taxon>
        <taxon>Caudoviricetes</taxon>
        <taxon>Casjensviridae</taxon>
        <taxon>Kokobelvirus</taxon>
        <taxon>Kokobelvirus kokobel1</taxon>
    </lineage>
</organism>
<sequence length="268" mass="30512">MIKLMHYAKYDYRDPAQKEHRVYPVPDGIRVGVFVREDGVEVWSYDYNGDPELNLTGFAPHIEDICLRAWQWMNAHTCSLSGISGKEAKEYKSGLVIDGFFQDIRQNYGEANITRNQLDEWLLDEFESTDETKTTFMYAAVTTYAAAKTGRDSKDIAMRRANFRHALCASNNESHTKPRNICVSERVPRFTVWPMELAPQDWDLASKKPATSAWPAGGGIAWPHGQQFEDQLNSCFDRGFVGGLDIAVFQGWNTRTTAYQFITEDATL</sequence>
<accession>A0A873WWL1</accession>
<dbReference type="GeneID" id="62680476"/>
<evidence type="ECO:0000313" key="2">
    <source>
        <dbReference type="Proteomes" id="UP000663201"/>
    </source>
</evidence>
<reference evidence="1" key="1">
    <citation type="submission" date="2020-10" db="EMBL/GenBank/DDBJ databases">
        <authorList>
            <person name="Ben Porat S."/>
            <person name="Alkalay-Oren S."/>
            <person name="Coppenhagen-Glazer S."/>
            <person name="Hazan R."/>
        </authorList>
    </citation>
    <scope>NUCLEOTIDE SEQUENCE</scope>
</reference>
<dbReference type="EMBL" id="MW145139">
    <property type="protein sequence ID" value="QPB11497.1"/>
    <property type="molecule type" value="Genomic_DNA"/>
</dbReference>
<evidence type="ECO:0000313" key="1">
    <source>
        <dbReference type="EMBL" id="QPB11497.1"/>
    </source>
</evidence>
<dbReference type="KEGG" id="vg:62680476"/>
<dbReference type="Proteomes" id="UP000663201">
    <property type="component" value="Segment"/>
</dbReference>
<name>A0A873WWL1_9CAUD</name>
<protein>
    <submittedName>
        <fullName evidence="1">Uncharacterized protein</fullName>
    </submittedName>
</protein>
<dbReference type="RefSeq" id="YP_009997961.1">
    <property type="nucleotide sequence ID" value="NC_052979.1"/>
</dbReference>
<proteinExistence type="predicted"/>
<keyword evidence="2" id="KW-1185">Reference proteome</keyword>